<accession>A0A1G2T310</accession>
<dbReference type="Gene3D" id="3.30.420.10">
    <property type="entry name" value="Ribonuclease H-like superfamily/Ribonuclease H"/>
    <property type="match status" value="1"/>
</dbReference>
<dbReference type="InterPro" id="IPR012337">
    <property type="entry name" value="RNaseH-like_sf"/>
</dbReference>
<dbReference type="InterPro" id="IPR013520">
    <property type="entry name" value="Ribonucl_H"/>
</dbReference>
<dbReference type="Pfam" id="PF20600">
    <property type="entry name" value="ExoX-like_C"/>
    <property type="match status" value="1"/>
</dbReference>
<evidence type="ECO:0000259" key="4">
    <source>
        <dbReference type="SMART" id="SM00479"/>
    </source>
</evidence>
<dbReference type="SUPFAM" id="SSF53098">
    <property type="entry name" value="Ribonuclease H-like"/>
    <property type="match status" value="1"/>
</dbReference>
<evidence type="ECO:0000313" key="5">
    <source>
        <dbReference type="EMBL" id="OHA91398.1"/>
    </source>
</evidence>
<keyword evidence="3" id="KW-0269">Exonuclease</keyword>
<organism evidence="5 6">
    <name type="scientific">Candidatus Zambryskibacteria bacterium RIFCSPHIGHO2_01_FULL_49_18</name>
    <dbReference type="NCBI Taxonomy" id="1802740"/>
    <lineage>
        <taxon>Bacteria</taxon>
        <taxon>Candidatus Zambryskiibacteriota</taxon>
    </lineage>
</organism>
<dbReference type="InterPro" id="IPR036397">
    <property type="entry name" value="RNaseH_sf"/>
</dbReference>
<dbReference type="Pfam" id="PF00929">
    <property type="entry name" value="RNase_T"/>
    <property type="match status" value="1"/>
</dbReference>
<dbReference type="CDD" id="cd06127">
    <property type="entry name" value="DEDDh"/>
    <property type="match status" value="1"/>
</dbReference>
<evidence type="ECO:0000256" key="2">
    <source>
        <dbReference type="ARBA" id="ARBA00022801"/>
    </source>
</evidence>
<dbReference type="PANTHER" id="PTHR30231:SF4">
    <property type="entry name" value="PROTEIN NEN2"/>
    <property type="match status" value="1"/>
</dbReference>
<dbReference type="AlphaFoldDB" id="A0A1G2T310"/>
<evidence type="ECO:0000256" key="1">
    <source>
        <dbReference type="ARBA" id="ARBA00022722"/>
    </source>
</evidence>
<feature type="domain" description="Exonuclease" evidence="4">
    <location>
        <begin position="3"/>
        <end position="176"/>
    </location>
</feature>
<dbReference type="Proteomes" id="UP000178612">
    <property type="component" value="Unassembled WGS sequence"/>
</dbReference>
<name>A0A1G2T310_9BACT</name>
<dbReference type="SMART" id="SM00479">
    <property type="entry name" value="EXOIII"/>
    <property type="match status" value="1"/>
</dbReference>
<keyword evidence="1" id="KW-0540">Nuclease</keyword>
<dbReference type="EMBL" id="MHVJ01000013">
    <property type="protein sequence ID" value="OHA91398.1"/>
    <property type="molecule type" value="Genomic_DNA"/>
</dbReference>
<evidence type="ECO:0000313" key="6">
    <source>
        <dbReference type="Proteomes" id="UP000178612"/>
    </source>
</evidence>
<comment type="caution">
    <text evidence="5">The sequence shown here is derived from an EMBL/GenBank/DDBJ whole genome shotgun (WGS) entry which is preliminary data.</text>
</comment>
<evidence type="ECO:0000256" key="3">
    <source>
        <dbReference type="ARBA" id="ARBA00022839"/>
    </source>
</evidence>
<dbReference type="InterPro" id="IPR046768">
    <property type="entry name" value="ExoX-like_C"/>
</dbReference>
<sequence>MSELIFLDTEATGNEPSKDRLCQVCYKTSPNPLLELGEGGDVVQMRSSYFKPPIPISVKAMSITHITNKMVENAEAFSQSEMKRELESLLKNGVLVAHNALFDIAMLKAEGLEVPRFIDTLRVTRYLDPDNKIPEHNIQYLRYFLELEVPGTAHDAKGDVNVLEALFKRLYTKLPDIEKMIEISSRPTLFKNFIFGKYKGKPIAEVQKTDRRYMEWLLNTMLASEQDTDEDWIYTLKTYLR</sequence>
<dbReference type="PANTHER" id="PTHR30231">
    <property type="entry name" value="DNA POLYMERASE III SUBUNIT EPSILON"/>
    <property type="match status" value="1"/>
</dbReference>
<keyword evidence="2" id="KW-0378">Hydrolase</keyword>
<proteinExistence type="predicted"/>
<dbReference type="GO" id="GO:0008408">
    <property type="term" value="F:3'-5' exonuclease activity"/>
    <property type="evidence" value="ECO:0007669"/>
    <property type="project" value="TreeGrafter"/>
</dbReference>
<reference evidence="5 6" key="1">
    <citation type="journal article" date="2016" name="Nat. Commun.">
        <title>Thousands of microbial genomes shed light on interconnected biogeochemical processes in an aquifer system.</title>
        <authorList>
            <person name="Anantharaman K."/>
            <person name="Brown C.T."/>
            <person name="Hug L.A."/>
            <person name="Sharon I."/>
            <person name="Castelle C.J."/>
            <person name="Probst A.J."/>
            <person name="Thomas B.C."/>
            <person name="Singh A."/>
            <person name="Wilkins M.J."/>
            <person name="Karaoz U."/>
            <person name="Brodie E.L."/>
            <person name="Williams K.H."/>
            <person name="Hubbard S.S."/>
            <person name="Banfield J.F."/>
        </authorList>
    </citation>
    <scope>NUCLEOTIDE SEQUENCE [LARGE SCALE GENOMIC DNA]</scope>
</reference>
<protein>
    <recommendedName>
        <fullName evidence="4">Exonuclease domain-containing protein</fullName>
    </recommendedName>
</protein>
<gene>
    <name evidence="5" type="ORF">A2758_02985</name>
</gene>
<dbReference type="GO" id="GO:0003676">
    <property type="term" value="F:nucleic acid binding"/>
    <property type="evidence" value="ECO:0007669"/>
    <property type="project" value="InterPro"/>
</dbReference>